<evidence type="ECO:0000313" key="2">
    <source>
        <dbReference type="EMBL" id="AKO32691.1"/>
    </source>
</evidence>
<keyword evidence="2" id="KW-0238">DNA-binding</keyword>
<sequence>MITQMEIARHELLRDIEDNVSALCKNYNLDTEICEQISTSVADFLAEHYAGQVISFPKDFYYKIAQRDLDIYNDFTGNNWFFLVKKYGMTESGIRKVINRVRKRIMKHQQPDLFCE</sequence>
<dbReference type="Pfam" id="PF08765">
    <property type="entry name" value="Mor"/>
    <property type="match status" value="1"/>
</dbReference>
<dbReference type="EMBL" id="CP011219">
    <property type="protein sequence ID" value="AKO32691.1"/>
    <property type="molecule type" value="Genomic_DNA"/>
</dbReference>
<proteinExistence type="predicted"/>
<dbReference type="Gene3D" id="1.10.10.60">
    <property type="entry name" value="Homeodomain-like"/>
    <property type="match status" value="1"/>
</dbReference>
<evidence type="ECO:0000313" key="3">
    <source>
        <dbReference type="Proteomes" id="UP000060132"/>
    </source>
</evidence>
<dbReference type="SUPFAM" id="SSF46689">
    <property type="entry name" value="Homeodomain-like"/>
    <property type="match status" value="1"/>
</dbReference>
<reference evidence="2 3" key="1">
    <citation type="journal article" date="2015" name="PLoS Negl. Trop. Dis.">
        <title>Haemophilus ducreyi Cutaneous Ulcer Strains Are Nearly Identical to Class I Genital Ulcer Strains.</title>
        <authorList>
            <person name="Gangaiah D."/>
            <person name="Webb K.M."/>
            <person name="Humphreys T.L."/>
            <person name="Fortney K.R."/>
            <person name="Toh E."/>
            <person name="Tai A."/>
            <person name="Katz S.S."/>
            <person name="Pillay A."/>
            <person name="Chen C.Y."/>
            <person name="Roberts S.A."/>
            <person name="Munson R.S.Jr."/>
            <person name="Spinola S.M."/>
        </authorList>
    </citation>
    <scope>NUCLEOTIDE SEQUENCE [LARGE SCALE GENOMIC DNA]</scope>
    <source>
        <strain evidence="3">CLU2</strain>
    </source>
</reference>
<dbReference type="InterPro" id="IPR009057">
    <property type="entry name" value="Homeodomain-like_sf"/>
</dbReference>
<dbReference type="RefSeq" id="WP_010945352.1">
    <property type="nucleotide sequence ID" value="NZ_CP011218.1"/>
</dbReference>
<dbReference type="OMA" id="NHHDLAR"/>
<dbReference type="InterPro" id="IPR052411">
    <property type="entry name" value="c-mor_Regulatory_Protein"/>
</dbReference>
<gene>
    <name evidence="2" type="ORF">RZ57_06045</name>
</gene>
<dbReference type="Proteomes" id="UP000060132">
    <property type="component" value="Chromosome"/>
</dbReference>
<protein>
    <submittedName>
        <fullName evidence="2">DNA-binding protein</fullName>
    </submittedName>
</protein>
<accession>A0AAC8UD73</accession>
<dbReference type="AlphaFoldDB" id="A0AAC8UD73"/>
<dbReference type="InterPro" id="IPR014875">
    <property type="entry name" value="Mor_transcription_activator"/>
</dbReference>
<evidence type="ECO:0000259" key="1">
    <source>
        <dbReference type="Pfam" id="PF08765"/>
    </source>
</evidence>
<dbReference type="PANTHER" id="PTHR37812:SF1">
    <property type="entry name" value="MU-LIKE PROPHAGE FLUMU PROTEIN C"/>
    <property type="match status" value="1"/>
</dbReference>
<organism evidence="2 3">
    <name type="scientific">Haemophilus ducreyi</name>
    <dbReference type="NCBI Taxonomy" id="730"/>
    <lineage>
        <taxon>Bacteria</taxon>
        <taxon>Pseudomonadati</taxon>
        <taxon>Pseudomonadota</taxon>
        <taxon>Gammaproteobacteria</taxon>
        <taxon>Pasteurellales</taxon>
        <taxon>Pasteurellaceae</taxon>
        <taxon>Haemophilus</taxon>
    </lineage>
</organism>
<dbReference type="GO" id="GO:0003677">
    <property type="term" value="F:DNA binding"/>
    <property type="evidence" value="ECO:0007669"/>
    <property type="project" value="UniProtKB-KW"/>
</dbReference>
<feature type="domain" description="Mor transcription activator" evidence="1">
    <location>
        <begin position="9"/>
        <end position="113"/>
    </location>
</feature>
<name>A0AAC8UD73_HAEDC</name>
<dbReference type="PANTHER" id="PTHR37812">
    <property type="entry name" value="MU-LIKE PROPHAGE FLUMU PROTEIN C"/>
    <property type="match status" value="1"/>
</dbReference>